<protein>
    <submittedName>
        <fullName evidence="1">Myosin XVIIIAb</fullName>
    </submittedName>
</protein>
<accession>A0A1A8KVR8</accession>
<gene>
    <name evidence="1" type="primary">MYO18AB</name>
</gene>
<organism evidence="1">
    <name type="scientific">Nothobranchius kuhntae</name>
    <name type="common">Beira killifish</name>
    <dbReference type="NCBI Taxonomy" id="321403"/>
    <lineage>
        <taxon>Eukaryota</taxon>
        <taxon>Metazoa</taxon>
        <taxon>Chordata</taxon>
        <taxon>Craniata</taxon>
        <taxon>Vertebrata</taxon>
        <taxon>Euteleostomi</taxon>
        <taxon>Actinopterygii</taxon>
        <taxon>Neopterygii</taxon>
        <taxon>Teleostei</taxon>
        <taxon>Neoteleostei</taxon>
        <taxon>Acanthomorphata</taxon>
        <taxon>Ovalentaria</taxon>
        <taxon>Atherinomorphae</taxon>
        <taxon>Cyprinodontiformes</taxon>
        <taxon>Nothobranchiidae</taxon>
        <taxon>Nothobranchius</taxon>
    </lineage>
</organism>
<sequence>RRGFFNLKREAKRDGKNKVEISSPIPIKVASSNELLLTDIESDGFSNRSSVVLDDQLSAASSTDDLKAESG</sequence>
<feature type="non-terminal residue" evidence="1">
    <location>
        <position position="71"/>
    </location>
</feature>
<evidence type="ECO:0000313" key="1">
    <source>
        <dbReference type="EMBL" id="SBR36276.1"/>
    </source>
</evidence>
<feature type="non-terminal residue" evidence="1">
    <location>
        <position position="1"/>
    </location>
</feature>
<reference evidence="1" key="1">
    <citation type="submission" date="2016-05" db="EMBL/GenBank/DDBJ databases">
        <authorList>
            <person name="Lavstsen T."/>
            <person name="Jespersen J.S."/>
        </authorList>
    </citation>
    <scope>NUCLEOTIDE SEQUENCE</scope>
    <source>
        <tissue evidence="1">Brain</tissue>
    </source>
</reference>
<proteinExistence type="predicted"/>
<dbReference type="EMBL" id="HAEE01016226">
    <property type="protein sequence ID" value="SBR36276.1"/>
    <property type="molecule type" value="Transcribed_RNA"/>
</dbReference>
<name>A0A1A8KVR8_NOTKU</name>
<dbReference type="AlphaFoldDB" id="A0A1A8KVR8"/>
<reference evidence="1" key="2">
    <citation type="submission" date="2016-06" db="EMBL/GenBank/DDBJ databases">
        <title>The genome of a short-lived fish provides insights into sex chromosome evolution and the genetic control of aging.</title>
        <authorList>
            <person name="Reichwald K."/>
            <person name="Felder M."/>
            <person name="Petzold A."/>
            <person name="Koch P."/>
            <person name="Groth M."/>
            <person name="Platzer M."/>
        </authorList>
    </citation>
    <scope>NUCLEOTIDE SEQUENCE</scope>
    <source>
        <tissue evidence="1">Brain</tissue>
    </source>
</reference>